<organism evidence="4 5">
    <name type="scientific">Labeo rohita</name>
    <name type="common">Indian major carp</name>
    <name type="synonym">Cyprinus rohita</name>
    <dbReference type="NCBI Taxonomy" id="84645"/>
    <lineage>
        <taxon>Eukaryota</taxon>
        <taxon>Metazoa</taxon>
        <taxon>Chordata</taxon>
        <taxon>Craniata</taxon>
        <taxon>Vertebrata</taxon>
        <taxon>Euteleostomi</taxon>
        <taxon>Actinopterygii</taxon>
        <taxon>Neopterygii</taxon>
        <taxon>Teleostei</taxon>
        <taxon>Ostariophysi</taxon>
        <taxon>Cypriniformes</taxon>
        <taxon>Cyprinidae</taxon>
        <taxon>Labeoninae</taxon>
        <taxon>Labeonini</taxon>
        <taxon>Labeo</taxon>
    </lineage>
</organism>
<proteinExistence type="predicted"/>
<dbReference type="CDD" id="cd03590">
    <property type="entry name" value="CLECT_DC-SIGN_like"/>
    <property type="match status" value="1"/>
</dbReference>
<dbReference type="InterPro" id="IPR018378">
    <property type="entry name" value="C-type_lectin_CS"/>
</dbReference>
<dbReference type="InterPro" id="IPR016187">
    <property type="entry name" value="CTDL_fold"/>
</dbReference>
<dbReference type="PROSITE" id="PS00141">
    <property type="entry name" value="ASP_PROTEASE"/>
    <property type="match status" value="1"/>
</dbReference>
<dbReference type="InterPro" id="IPR033989">
    <property type="entry name" value="CD209-like_CTLD"/>
</dbReference>
<dbReference type="InterPro" id="IPR001969">
    <property type="entry name" value="Aspartic_peptidase_AS"/>
</dbReference>
<protein>
    <submittedName>
        <fullName evidence="4">C-type lectin domain family 4 member F-like protein</fullName>
    </submittedName>
</protein>
<dbReference type="EMBL" id="QBIY01012854">
    <property type="protein sequence ID" value="RXN15419.1"/>
    <property type="molecule type" value="Genomic_DNA"/>
</dbReference>
<dbReference type="Pfam" id="PF00059">
    <property type="entry name" value="Lectin_C"/>
    <property type="match status" value="1"/>
</dbReference>
<gene>
    <name evidence="4" type="ORF">ROHU_028078</name>
</gene>
<dbReference type="InterPro" id="IPR016186">
    <property type="entry name" value="C-type_lectin-like/link_sf"/>
</dbReference>
<name>A0A498M3H1_LABRO</name>
<dbReference type="InterPro" id="IPR005162">
    <property type="entry name" value="Retrotrans_gag_dom"/>
</dbReference>
<dbReference type="CDD" id="cd00303">
    <property type="entry name" value="retropepsin_like"/>
    <property type="match status" value="1"/>
</dbReference>
<reference evidence="4 5" key="1">
    <citation type="submission" date="2018-03" db="EMBL/GenBank/DDBJ databases">
        <title>Draft genome sequence of Rohu Carp (Labeo rohita).</title>
        <authorList>
            <person name="Das P."/>
            <person name="Kushwaha B."/>
            <person name="Joshi C.G."/>
            <person name="Kumar D."/>
            <person name="Nagpure N.S."/>
            <person name="Sahoo L."/>
            <person name="Das S.P."/>
            <person name="Bit A."/>
            <person name="Patnaik S."/>
            <person name="Meher P.K."/>
            <person name="Jayasankar P."/>
            <person name="Koringa P.G."/>
            <person name="Patel N.V."/>
            <person name="Hinsu A.T."/>
            <person name="Kumar R."/>
            <person name="Pandey M."/>
            <person name="Agarwal S."/>
            <person name="Srivastava S."/>
            <person name="Singh M."/>
            <person name="Iquebal M.A."/>
            <person name="Jaiswal S."/>
            <person name="Angadi U.B."/>
            <person name="Kumar N."/>
            <person name="Raza M."/>
            <person name="Shah T.M."/>
            <person name="Rai A."/>
            <person name="Jena J.K."/>
        </authorList>
    </citation>
    <scope>NUCLEOTIDE SEQUENCE [LARGE SCALE GENOMIC DNA]</scope>
    <source>
        <strain evidence="4">DASCIFA01</strain>
        <tissue evidence="4">Testis</tissue>
    </source>
</reference>
<dbReference type="Proteomes" id="UP000290572">
    <property type="component" value="Unassembled WGS sequence"/>
</dbReference>
<evidence type="ECO:0000259" key="3">
    <source>
        <dbReference type="PROSITE" id="PS50041"/>
    </source>
</evidence>
<dbReference type="AlphaFoldDB" id="A0A498M3H1"/>
<evidence type="ECO:0000313" key="5">
    <source>
        <dbReference type="Proteomes" id="UP000290572"/>
    </source>
</evidence>
<dbReference type="STRING" id="84645.A0A498M3H1"/>
<keyword evidence="2" id="KW-1015">Disulfide bond</keyword>
<dbReference type="PROSITE" id="PS00615">
    <property type="entry name" value="C_TYPE_LECTIN_1"/>
    <property type="match status" value="1"/>
</dbReference>
<dbReference type="InterPro" id="IPR001304">
    <property type="entry name" value="C-type_lectin-like"/>
</dbReference>
<comment type="caution">
    <text evidence="4">The sequence shown here is derived from an EMBL/GenBank/DDBJ whole genome shotgun (WGS) entry which is preliminary data.</text>
</comment>
<feature type="domain" description="C-type lectin" evidence="3">
    <location>
        <begin position="211"/>
        <end position="336"/>
    </location>
</feature>
<sequence>MSLLSGRAIDWAAAVWESDARIRGSSEHFLQQLREVFEYPAGGKDISTQLLQLSQGTRTAADYAIEFRTIAAQSGWNDISLKAVFQKSLNADLQTELACRALVDSGAALNLIHQDLIEKHHIKTIPCIPAIGISTVDNKLVDGDNKKLTDFKSLNNQHIMISTELSAQEINSTIMKKEFNDLTTRYNTLRKWLSFYDAQSCNLSVDGWIACHGKLYLFNSDKLNWSSSRDVCVLKGADLVTITSQTEQNFLASKIKETHWIGLNDLESEGHWVWVNNQTLNETGAQFWFSEGQREPDNWRNQDPSGENCASLGDESGNFQSWFDASCKKQKMFICEKKY</sequence>
<dbReference type="InterPro" id="IPR050111">
    <property type="entry name" value="C-type_lectin/snaclec_domain"/>
</dbReference>
<keyword evidence="5" id="KW-1185">Reference proteome</keyword>
<dbReference type="PANTHER" id="PTHR22803">
    <property type="entry name" value="MANNOSE, PHOSPHOLIPASE, LECTIN RECEPTOR RELATED"/>
    <property type="match status" value="1"/>
</dbReference>
<accession>A0A498M3H1</accession>
<evidence type="ECO:0000256" key="2">
    <source>
        <dbReference type="ARBA" id="ARBA00023157"/>
    </source>
</evidence>
<dbReference type="SUPFAM" id="SSF56436">
    <property type="entry name" value="C-type lectin-like"/>
    <property type="match status" value="1"/>
</dbReference>
<evidence type="ECO:0000313" key="4">
    <source>
        <dbReference type="EMBL" id="RXN15419.1"/>
    </source>
</evidence>
<evidence type="ECO:0000256" key="1">
    <source>
        <dbReference type="ARBA" id="ARBA00022734"/>
    </source>
</evidence>
<dbReference type="PROSITE" id="PS50041">
    <property type="entry name" value="C_TYPE_LECTIN_2"/>
    <property type="match status" value="1"/>
</dbReference>
<dbReference type="GO" id="GO:0006508">
    <property type="term" value="P:proteolysis"/>
    <property type="evidence" value="ECO:0007669"/>
    <property type="project" value="InterPro"/>
</dbReference>
<dbReference type="Gene3D" id="3.10.100.10">
    <property type="entry name" value="Mannose-Binding Protein A, subunit A"/>
    <property type="match status" value="1"/>
</dbReference>
<dbReference type="GO" id="GO:0004190">
    <property type="term" value="F:aspartic-type endopeptidase activity"/>
    <property type="evidence" value="ECO:0007669"/>
    <property type="project" value="InterPro"/>
</dbReference>
<dbReference type="SMART" id="SM00034">
    <property type="entry name" value="CLECT"/>
    <property type="match status" value="1"/>
</dbReference>
<dbReference type="Pfam" id="PF03732">
    <property type="entry name" value="Retrotrans_gag"/>
    <property type="match status" value="1"/>
</dbReference>
<keyword evidence="1 4" id="KW-0430">Lectin</keyword>
<dbReference type="GO" id="GO:0030246">
    <property type="term" value="F:carbohydrate binding"/>
    <property type="evidence" value="ECO:0007669"/>
    <property type="project" value="UniProtKB-KW"/>
</dbReference>